<dbReference type="CDD" id="cd17535">
    <property type="entry name" value="REC_NarL-like"/>
    <property type="match status" value="1"/>
</dbReference>
<evidence type="ECO:0000313" key="6">
    <source>
        <dbReference type="EMBL" id="RKD17298.1"/>
    </source>
</evidence>
<dbReference type="GO" id="GO:0006355">
    <property type="term" value="P:regulation of DNA-templated transcription"/>
    <property type="evidence" value="ECO:0007669"/>
    <property type="project" value="InterPro"/>
</dbReference>
<dbReference type="PANTHER" id="PTHR43214">
    <property type="entry name" value="TWO-COMPONENT RESPONSE REGULATOR"/>
    <property type="match status" value="1"/>
</dbReference>
<dbReference type="InterPro" id="IPR001789">
    <property type="entry name" value="Sig_transdc_resp-reg_receiver"/>
</dbReference>
<evidence type="ECO:0000313" key="7">
    <source>
        <dbReference type="Proteomes" id="UP000283433"/>
    </source>
</evidence>
<dbReference type="InterPro" id="IPR000792">
    <property type="entry name" value="Tscrpt_reg_LuxR_C"/>
</dbReference>
<dbReference type="InterPro" id="IPR016032">
    <property type="entry name" value="Sig_transdc_resp-reg_C-effctor"/>
</dbReference>
<dbReference type="SMART" id="SM00421">
    <property type="entry name" value="HTH_LUXR"/>
    <property type="match status" value="1"/>
</dbReference>
<dbReference type="GO" id="GO:0003677">
    <property type="term" value="F:DNA binding"/>
    <property type="evidence" value="ECO:0007669"/>
    <property type="project" value="UniProtKB-KW"/>
</dbReference>
<dbReference type="AlphaFoldDB" id="A0A419S7I3"/>
<dbReference type="SMART" id="SM00448">
    <property type="entry name" value="REC"/>
    <property type="match status" value="1"/>
</dbReference>
<dbReference type="SUPFAM" id="SSF52172">
    <property type="entry name" value="CheY-like"/>
    <property type="match status" value="1"/>
</dbReference>
<accession>A0A419S7I3</accession>
<evidence type="ECO:0000256" key="1">
    <source>
        <dbReference type="ARBA" id="ARBA00022553"/>
    </source>
</evidence>
<dbReference type="Gene3D" id="3.40.50.2300">
    <property type="match status" value="1"/>
</dbReference>
<feature type="domain" description="HTH luxR-type" evidence="4">
    <location>
        <begin position="147"/>
        <end position="212"/>
    </location>
</feature>
<comment type="caution">
    <text evidence="6">The sequence shown here is derived from an EMBL/GenBank/DDBJ whole genome shotgun (WGS) entry which is preliminary data.</text>
</comment>
<keyword evidence="7" id="KW-1185">Reference proteome</keyword>
<dbReference type="InterPro" id="IPR058245">
    <property type="entry name" value="NreC/VraR/RcsB-like_REC"/>
</dbReference>
<evidence type="ECO:0000259" key="5">
    <source>
        <dbReference type="PROSITE" id="PS50110"/>
    </source>
</evidence>
<evidence type="ECO:0000259" key="4">
    <source>
        <dbReference type="PROSITE" id="PS50043"/>
    </source>
</evidence>
<dbReference type="InterPro" id="IPR039420">
    <property type="entry name" value="WalR-like"/>
</dbReference>
<dbReference type="PRINTS" id="PR00038">
    <property type="entry name" value="HTHLUXR"/>
</dbReference>
<proteinExistence type="predicted"/>
<dbReference type="PANTHER" id="PTHR43214:SF43">
    <property type="entry name" value="TWO-COMPONENT RESPONSE REGULATOR"/>
    <property type="match status" value="1"/>
</dbReference>
<dbReference type="SUPFAM" id="SSF46894">
    <property type="entry name" value="C-terminal effector domain of the bipartite response regulators"/>
    <property type="match status" value="1"/>
</dbReference>
<dbReference type="InterPro" id="IPR011006">
    <property type="entry name" value="CheY-like_superfamily"/>
</dbReference>
<evidence type="ECO:0000256" key="3">
    <source>
        <dbReference type="PROSITE-ProRule" id="PRU00169"/>
    </source>
</evidence>
<protein>
    <submittedName>
        <fullName evidence="6">DNA-binding response regulator</fullName>
    </submittedName>
</protein>
<dbReference type="Proteomes" id="UP000283433">
    <property type="component" value="Unassembled WGS sequence"/>
</dbReference>
<dbReference type="EMBL" id="MBTA01000012">
    <property type="protein sequence ID" value="RKD17298.1"/>
    <property type="molecule type" value="Genomic_DNA"/>
</dbReference>
<reference evidence="6 7" key="1">
    <citation type="submission" date="2016-07" db="EMBL/GenBank/DDBJ databases">
        <title>Genome of Pelobium manganitolerans.</title>
        <authorList>
            <person name="Wu S."/>
            <person name="Wang G."/>
        </authorList>
    </citation>
    <scope>NUCLEOTIDE SEQUENCE [LARGE SCALE GENOMIC DNA]</scope>
    <source>
        <strain evidence="6 7">YS-25</strain>
    </source>
</reference>
<gene>
    <name evidence="6" type="ORF">BCY91_02620</name>
</gene>
<name>A0A419S7I3_9SPHI</name>
<organism evidence="6 7">
    <name type="scientific">Pelobium manganitolerans</name>
    <dbReference type="NCBI Taxonomy" id="1842495"/>
    <lineage>
        <taxon>Bacteria</taxon>
        <taxon>Pseudomonadati</taxon>
        <taxon>Bacteroidota</taxon>
        <taxon>Sphingobacteriia</taxon>
        <taxon>Sphingobacteriales</taxon>
        <taxon>Sphingobacteriaceae</taxon>
        <taxon>Pelobium</taxon>
    </lineage>
</organism>
<dbReference type="PROSITE" id="PS50043">
    <property type="entry name" value="HTH_LUXR_2"/>
    <property type="match status" value="1"/>
</dbReference>
<sequence>MPIHIAIAEDNSFALKACVEKLSAQREFKVVFTAFNGIELLKNVGQHQVDLVLMDIQMPGMDGIEATAELKKLHPEIKVLMLTTFDDDENIFKAIMAGANGYLLKEADAENLRQAVIETLSGGAAMSAGVAFKVLNLLRNPPQNMLPQVADFGLTKREIELLNQLKNGLSYEQIATNLFISYGTVRKHIENIYRKLQVNNKTTALDVAVKNRII</sequence>
<dbReference type="Pfam" id="PF00196">
    <property type="entry name" value="GerE"/>
    <property type="match status" value="1"/>
</dbReference>
<keyword evidence="2 6" id="KW-0238">DNA-binding</keyword>
<keyword evidence="1 3" id="KW-0597">Phosphoprotein</keyword>
<dbReference type="Pfam" id="PF00072">
    <property type="entry name" value="Response_reg"/>
    <property type="match status" value="1"/>
</dbReference>
<feature type="modified residue" description="4-aspartylphosphate" evidence="3">
    <location>
        <position position="55"/>
    </location>
</feature>
<evidence type="ECO:0000256" key="2">
    <source>
        <dbReference type="ARBA" id="ARBA00023125"/>
    </source>
</evidence>
<dbReference type="PROSITE" id="PS00622">
    <property type="entry name" value="HTH_LUXR_1"/>
    <property type="match status" value="1"/>
</dbReference>
<feature type="domain" description="Response regulatory" evidence="5">
    <location>
        <begin position="4"/>
        <end position="120"/>
    </location>
</feature>
<dbReference type="OrthoDB" id="9797341at2"/>
<dbReference type="CDD" id="cd06170">
    <property type="entry name" value="LuxR_C_like"/>
    <property type="match status" value="1"/>
</dbReference>
<dbReference type="PROSITE" id="PS50110">
    <property type="entry name" value="RESPONSE_REGULATORY"/>
    <property type="match status" value="1"/>
</dbReference>
<dbReference type="GO" id="GO:0000160">
    <property type="term" value="P:phosphorelay signal transduction system"/>
    <property type="evidence" value="ECO:0007669"/>
    <property type="project" value="InterPro"/>
</dbReference>